<dbReference type="KEGG" id="qsa:O6P43_010603"/>
<keyword evidence="2" id="KW-1185">Reference proteome</keyword>
<evidence type="ECO:0000313" key="1">
    <source>
        <dbReference type="EMBL" id="KAJ7972762.1"/>
    </source>
</evidence>
<organism evidence="1 2">
    <name type="scientific">Quillaja saponaria</name>
    <name type="common">Soap bark tree</name>
    <dbReference type="NCBI Taxonomy" id="32244"/>
    <lineage>
        <taxon>Eukaryota</taxon>
        <taxon>Viridiplantae</taxon>
        <taxon>Streptophyta</taxon>
        <taxon>Embryophyta</taxon>
        <taxon>Tracheophyta</taxon>
        <taxon>Spermatophyta</taxon>
        <taxon>Magnoliopsida</taxon>
        <taxon>eudicotyledons</taxon>
        <taxon>Gunneridae</taxon>
        <taxon>Pentapetalae</taxon>
        <taxon>rosids</taxon>
        <taxon>fabids</taxon>
        <taxon>Fabales</taxon>
        <taxon>Quillajaceae</taxon>
        <taxon>Quillaja</taxon>
    </lineage>
</organism>
<sequence length="66" mass="7916">MIKIFCYPQSEKQLRILMIFVNNQLNVFPQLTHVVVISKTYWKGSIWKQELVGYRFWHNLVFPASS</sequence>
<comment type="caution">
    <text evidence="1">The sequence shown here is derived from an EMBL/GenBank/DDBJ whole genome shotgun (WGS) entry which is preliminary data.</text>
</comment>
<protein>
    <submittedName>
        <fullName evidence="1">Uncharacterized protein</fullName>
    </submittedName>
</protein>
<name>A0AAD7Q0T9_QUISA</name>
<proteinExistence type="predicted"/>
<reference evidence="1" key="1">
    <citation type="journal article" date="2023" name="Science">
        <title>Elucidation of the pathway for biosynthesis of saponin adjuvants from the soapbark tree.</title>
        <authorList>
            <person name="Reed J."/>
            <person name="Orme A."/>
            <person name="El-Demerdash A."/>
            <person name="Owen C."/>
            <person name="Martin L.B.B."/>
            <person name="Misra R.C."/>
            <person name="Kikuchi S."/>
            <person name="Rejzek M."/>
            <person name="Martin A.C."/>
            <person name="Harkess A."/>
            <person name="Leebens-Mack J."/>
            <person name="Louveau T."/>
            <person name="Stephenson M.J."/>
            <person name="Osbourn A."/>
        </authorList>
    </citation>
    <scope>NUCLEOTIDE SEQUENCE</scope>
    <source>
        <strain evidence="1">S10</strain>
    </source>
</reference>
<accession>A0AAD7Q0T9</accession>
<dbReference type="Proteomes" id="UP001163823">
    <property type="component" value="Chromosome 4"/>
</dbReference>
<gene>
    <name evidence="1" type="ORF">O6P43_010603</name>
</gene>
<dbReference type="EMBL" id="JARAOO010000004">
    <property type="protein sequence ID" value="KAJ7972762.1"/>
    <property type="molecule type" value="Genomic_DNA"/>
</dbReference>
<evidence type="ECO:0000313" key="2">
    <source>
        <dbReference type="Proteomes" id="UP001163823"/>
    </source>
</evidence>
<dbReference type="AlphaFoldDB" id="A0AAD7Q0T9"/>